<keyword evidence="2" id="KW-1185">Reference proteome</keyword>
<organism evidence="1 2">
    <name type="scientific">Araneus ventricosus</name>
    <name type="common">Orbweaver spider</name>
    <name type="synonym">Epeira ventricosa</name>
    <dbReference type="NCBI Taxonomy" id="182803"/>
    <lineage>
        <taxon>Eukaryota</taxon>
        <taxon>Metazoa</taxon>
        <taxon>Ecdysozoa</taxon>
        <taxon>Arthropoda</taxon>
        <taxon>Chelicerata</taxon>
        <taxon>Arachnida</taxon>
        <taxon>Araneae</taxon>
        <taxon>Araneomorphae</taxon>
        <taxon>Entelegynae</taxon>
        <taxon>Araneoidea</taxon>
        <taxon>Araneidae</taxon>
        <taxon>Araneus</taxon>
    </lineage>
</organism>
<dbReference type="AlphaFoldDB" id="A0A4Y2AMS7"/>
<sequence length="94" mass="10826">MAEKQESVKKGYKFYPLNALYLVSFKKPMHGLATNYSLELSWSQNIFLVFHHDKHKCGPVLQECKPPPYVEIKSDFYLGRTTPLTNKRCSASSL</sequence>
<reference evidence="1 2" key="1">
    <citation type="journal article" date="2019" name="Sci. Rep.">
        <title>Orb-weaving spider Araneus ventricosus genome elucidates the spidroin gene catalogue.</title>
        <authorList>
            <person name="Kono N."/>
            <person name="Nakamura H."/>
            <person name="Ohtoshi R."/>
            <person name="Moran D.A.P."/>
            <person name="Shinohara A."/>
            <person name="Yoshida Y."/>
            <person name="Fujiwara M."/>
            <person name="Mori M."/>
            <person name="Tomita M."/>
            <person name="Arakawa K."/>
        </authorList>
    </citation>
    <scope>NUCLEOTIDE SEQUENCE [LARGE SCALE GENOMIC DNA]</scope>
</reference>
<name>A0A4Y2AMS7_ARAVE</name>
<evidence type="ECO:0000313" key="2">
    <source>
        <dbReference type="Proteomes" id="UP000499080"/>
    </source>
</evidence>
<dbReference type="Proteomes" id="UP000499080">
    <property type="component" value="Unassembled WGS sequence"/>
</dbReference>
<comment type="caution">
    <text evidence="1">The sequence shown here is derived from an EMBL/GenBank/DDBJ whole genome shotgun (WGS) entry which is preliminary data.</text>
</comment>
<proteinExistence type="predicted"/>
<gene>
    <name evidence="1" type="ORF">AVEN_26247_1</name>
</gene>
<accession>A0A4Y2AMS7</accession>
<evidence type="ECO:0000313" key="1">
    <source>
        <dbReference type="EMBL" id="GBL80817.1"/>
    </source>
</evidence>
<protein>
    <submittedName>
        <fullName evidence="1">Uncharacterized protein</fullName>
    </submittedName>
</protein>
<dbReference type="EMBL" id="BGPR01000023">
    <property type="protein sequence ID" value="GBL80817.1"/>
    <property type="molecule type" value="Genomic_DNA"/>
</dbReference>